<dbReference type="Gene3D" id="3.40.50.300">
    <property type="entry name" value="P-loop containing nucleotide triphosphate hydrolases"/>
    <property type="match status" value="1"/>
</dbReference>
<protein>
    <recommendedName>
        <fullName evidence="4">ATP/GTP-binding protein</fullName>
    </recommendedName>
</protein>
<sequence length="513" mass="56194">MSETTRVSRAQRRASTADKNADGSAVGVERDGGRDQDESKRRKERRGLFGAPPGLTPREEGLDPYNAAGTQRRGSQWLAARGYYAPVLVGGPTTTRQAEVLNTAVIAGSSDMEAPILGVDQLSDSVVKHDPFLAYDARLVTSPNVLLVGDVGSSKSSTCKTVYGLRPALQRDRRVVVFDKKERDEDEYGNEIVHQHGEYAQLVRVFGGEPITFNPNGGGVVLNVLDPVIAGTGNQRLLLMTVAELAQGGKELTAWEQEAIRSAHRIAVREAERAARVPVLPDVLAALGHLEDDPLRAYEDLWPRARERFHEAGIGVRFLLNGLLEEYGGLFDGETSSSVRLDKKITSFDMSPLPDSGPAVSIVMAIAHTWLQGMGRRRVKTNLIVEEGWHLVSNTTAPLLQENIKLSRARGIALIMAIHKIADIPTDSPAMAVLQEAHTVHIYSQSRATDVERCVHEFNLDGAALDLIPDLEQGFHLFKRGRSPEMYVQHTRSSLEVALTDTDGAMVSRREIP</sequence>
<feature type="region of interest" description="Disordered" evidence="1">
    <location>
        <begin position="1"/>
        <end position="68"/>
    </location>
</feature>
<accession>A0ABP8LCT3</accession>
<keyword evidence="3" id="KW-1185">Reference proteome</keyword>
<dbReference type="RefSeq" id="WP_345216774.1">
    <property type="nucleotide sequence ID" value="NZ_BAABGN010000011.1"/>
</dbReference>
<feature type="compositionally biased region" description="Polar residues" evidence="1">
    <location>
        <begin position="1"/>
        <end position="14"/>
    </location>
</feature>
<dbReference type="InterPro" id="IPR027417">
    <property type="entry name" value="P-loop_NTPase"/>
</dbReference>
<feature type="compositionally biased region" description="Basic and acidic residues" evidence="1">
    <location>
        <begin position="28"/>
        <end position="41"/>
    </location>
</feature>
<proteinExistence type="predicted"/>
<dbReference type="SUPFAM" id="SSF52540">
    <property type="entry name" value="P-loop containing nucleoside triphosphate hydrolases"/>
    <property type="match status" value="1"/>
</dbReference>
<organism evidence="2 3">
    <name type="scientific">Georgenia halophila</name>
    <dbReference type="NCBI Taxonomy" id="620889"/>
    <lineage>
        <taxon>Bacteria</taxon>
        <taxon>Bacillati</taxon>
        <taxon>Actinomycetota</taxon>
        <taxon>Actinomycetes</taxon>
        <taxon>Micrococcales</taxon>
        <taxon>Bogoriellaceae</taxon>
        <taxon>Georgenia</taxon>
    </lineage>
</organism>
<dbReference type="Proteomes" id="UP001500622">
    <property type="component" value="Unassembled WGS sequence"/>
</dbReference>
<evidence type="ECO:0000256" key="1">
    <source>
        <dbReference type="SAM" id="MobiDB-lite"/>
    </source>
</evidence>
<gene>
    <name evidence="2" type="ORF">GCM10023169_26940</name>
</gene>
<reference evidence="3" key="1">
    <citation type="journal article" date="2019" name="Int. J. Syst. Evol. Microbiol.">
        <title>The Global Catalogue of Microorganisms (GCM) 10K type strain sequencing project: providing services to taxonomists for standard genome sequencing and annotation.</title>
        <authorList>
            <consortium name="The Broad Institute Genomics Platform"/>
            <consortium name="The Broad Institute Genome Sequencing Center for Infectious Disease"/>
            <person name="Wu L."/>
            <person name="Ma J."/>
        </authorList>
    </citation>
    <scope>NUCLEOTIDE SEQUENCE [LARGE SCALE GENOMIC DNA]</scope>
    <source>
        <strain evidence="3">JCM 17810</strain>
    </source>
</reference>
<evidence type="ECO:0008006" key="4">
    <source>
        <dbReference type="Google" id="ProtNLM"/>
    </source>
</evidence>
<evidence type="ECO:0000313" key="3">
    <source>
        <dbReference type="Proteomes" id="UP001500622"/>
    </source>
</evidence>
<comment type="caution">
    <text evidence="2">The sequence shown here is derived from an EMBL/GenBank/DDBJ whole genome shotgun (WGS) entry which is preliminary data.</text>
</comment>
<evidence type="ECO:0000313" key="2">
    <source>
        <dbReference type="EMBL" id="GAA4427235.1"/>
    </source>
</evidence>
<name>A0ABP8LCT3_9MICO</name>
<dbReference type="Gene3D" id="1.10.8.730">
    <property type="match status" value="1"/>
</dbReference>
<dbReference type="EMBL" id="BAABGN010000011">
    <property type="protein sequence ID" value="GAA4427235.1"/>
    <property type="molecule type" value="Genomic_DNA"/>
</dbReference>